<dbReference type="PANTHER" id="PTHR11845">
    <property type="entry name" value="5'-DEOXYNUCLEOTIDASE HDDC2"/>
    <property type="match status" value="1"/>
</dbReference>
<evidence type="ECO:0000256" key="6">
    <source>
        <dbReference type="ARBA" id="ARBA00022723"/>
    </source>
</evidence>
<dbReference type="Pfam" id="PF12917">
    <property type="entry name" value="YfbR-like"/>
    <property type="match status" value="1"/>
</dbReference>
<dbReference type="Proteomes" id="UP000653127">
    <property type="component" value="Unassembled WGS sequence"/>
</dbReference>
<proteinExistence type="predicted"/>
<dbReference type="RefSeq" id="WP_249282682.1">
    <property type="nucleotide sequence ID" value="NZ_JACRST010000007.1"/>
</dbReference>
<comment type="cofactor">
    <cofactor evidence="2">
        <name>Mn(2+)</name>
        <dbReference type="ChEBI" id="CHEBI:29035"/>
    </cofactor>
</comment>
<dbReference type="EMBL" id="JACRST010000007">
    <property type="protein sequence ID" value="MBC8546606.1"/>
    <property type="molecule type" value="Genomic_DNA"/>
</dbReference>
<dbReference type="InterPro" id="IPR039356">
    <property type="entry name" value="YfbR/HDDC2"/>
</dbReference>
<keyword evidence="10" id="KW-1185">Reference proteome</keyword>
<comment type="caution">
    <text evidence="9">The sequence shown here is derived from an EMBL/GenBank/DDBJ whole genome shotgun (WGS) entry which is preliminary data.</text>
</comment>
<evidence type="ECO:0000256" key="4">
    <source>
        <dbReference type="ARBA" id="ARBA00011738"/>
    </source>
</evidence>
<comment type="cofactor">
    <cofactor evidence="3">
        <name>Co(2+)</name>
        <dbReference type="ChEBI" id="CHEBI:48828"/>
    </cofactor>
</comment>
<dbReference type="SUPFAM" id="SSF109604">
    <property type="entry name" value="HD-domain/PDEase-like"/>
    <property type="match status" value="1"/>
</dbReference>
<dbReference type="GO" id="GO:0002953">
    <property type="term" value="F:5'-deoxynucleotidase activity"/>
    <property type="evidence" value="ECO:0007669"/>
    <property type="project" value="UniProtKB-EC"/>
</dbReference>
<evidence type="ECO:0000256" key="7">
    <source>
        <dbReference type="ARBA" id="ARBA00022801"/>
    </source>
</evidence>
<name>A0A926I4U7_9FIRM</name>
<comment type="subunit">
    <text evidence="4">Homodimer.</text>
</comment>
<evidence type="ECO:0000256" key="1">
    <source>
        <dbReference type="ARBA" id="ARBA00001638"/>
    </source>
</evidence>
<dbReference type="GO" id="GO:0005737">
    <property type="term" value="C:cytoplasm"/>
    <property type="evidence" value="ECO:0007669"/>
    <property type="project" value="TreeGrafter"/>
</dbReference>
<dbReference type="CDD" id="cd00077">
    <property type="entry name" value="HDc"/>
    <property type="match status" value="1"/>
</dbReference>
<evidence type="ECO:0000256" key="3">
    <source>
        <dbReference type="ARBA" id="ARBA00001941"/>
    </source>
</evidence>
<dbReference type="PROSITE" id="PS51831">
    <property type="entry name" value="HD"/>
    <property type="match status" value="1"/>
</dbReference>
<feature type="domain" description="HD" evidence="8">
    <location>
        <begin position="29"/>
        <end position="141"/>
    </location>
</feature>
<keyword evidence="7 9" id="KW-0378">Hydrolase</keyword>
<dbReference type="InterPro" id="IPR003607">
    <property type="entry name" value="HD/PDEase_dom"/>
</dbReference>
<dbReference type="EC" id="3.1.3.89" evidence="5"/>
<dbReference type="SMART" id="SM00471">
    <property type="entry name" value="HDc"/>
    <property type="match status" value="1"/>
</dbReference>
<dbReference type="InterPro" id="IPR006674">
    <property type="entry name" value="HD_domain"/>
</dbReference>
<dbReference type="PANTHER" id="PTHR11845:SF13">
    <property type="entry name" value="5'-DEOXYNUCLEOTIDASE HDDC2"/>
    <property type="match status" value="1"/>
</dbReference>
<dbReference type="Gene3D" id="1.10.3210.10">
    <property type="entry name" value="Hypothetical protein af1432"/>
    <property type="match status" value="1"/>
</dbReference>
<gene>
    <name evidence="9" type="primary">yfbR</name>
    <name evidence="9" type="ORF">H8711_06615</name>
</gene>
<reference evidence="9" key="1">
    <citation type="submission" date="2020-08" db="EMBL/GenBank/DDBJ databases">
        <title>Genome public.</title>
        <authorList>
            <person name="Liu C."/>
            <person name="Sun Q."/>
        </authorList>
    </citation>
    <scope>NUCLEOTIDE SEQUENCE</scope>
    <source>
        <strain evidence="9">NSJ-31</strain>
    </source>
</reference>
<evidence type="ECO:0000259" key="8">
    <source>
        <dbReference type="PROSITE" id="PS51831"/>
    </source>
</evidence>
<accession>A0A926I4U7</accession>
<protein>
    <recommendedName>
        <fullName evidence="5">5'-deoxynucleotidase</fullName>
        <ecNumber evidence="5">3.1.3.89</ecNumber>
    </recommendedName>
</protein>
<evidence type="ECO:0000313" key="10">
    <source>
        <dbReference type="Proteomes" id="UP000653127"/>
    </source>
</evidence>
<sequence length="193" mass="22083">MKNSFYAMLSRMKYIARWGLMRNTREENLAEHTLEVAQLAHALAEIGNRRLGRGYDPGRVALAALYHDCAEIITGDLPTPVKYYNSRIRESYRDIERGAEDTLLDLLPDDLRPAYEDLLGPGRDDPETERLVKAADKLSALLKCIEEEKAGNREFALARRSTEQALDELALPEAEIFRREFLEPYGLTLDELR</sequence>
<dbReference type="AlphaFoldDB" id="A0A926I4U7"/>
<keyword evidence="6" id="KW-0479">Metal-binding</keyword>
<dbReference type="NCBIfam" id="NF003009">
    <property type="entry name" value="PRK03826.1"/>
    <property type="match status" value="1"/>
</dbReference>
<comment type="catalytic activity">
    <reaction evidence="1">
        <text>a 2'-deoxyribonucleoside 5'-phosphate + H2O = a 2'-deoxyribonucleoside + phosphate</text>
        <dbReference type="Rhea" id="RHEA:36167"/>
        <dbReference type="ChEBI" id="CHEBI:15377"/>
        <dbReference type="ChEBI" id="CHEBI:18274"/>
        <dbReference type="ChEBI" id="CHEBI:43474"/>
        <dbReference type="ChEBI" id="CHEBI:65317"/>
        <dbReference type="EC" id="3.1.3.89"/>
    </reaction>
</comment>
<evidence type="ECO:0000313" key="9">
    <source>
        <dbReference type="EMBL" id="MBC8546606.1"/>
    </source>
</evidence>
<organism evidence="9 10">
    <name type="scientific">Ligaoa zhengdingensis</name>
    <dbReference type="NCBI Taxonomy" id="2763658"/>
    <lineage>
        <taxon>Bacteria</taxon>
        <taxon>Bacillati</taxon>
        <taxon>Bacillota</taxon>
        <taxon>Clostridia</taxon>
        <taxon>Eubacteriales</taxon>
        <taxon>Oscillospiraceae</taxon>
        <taxon>Ligaoa</taxon>
    </lineage>
</organism>
<dbReference type="GO" id="GO:0046872">
    <property type="term" value="F:metal ion binding"/>
    <property type="evidence" value="ECO:0007669"/>
    <property type="project" value="UniProtKB-KW"/>
</dbReference>
<evidence type="ECO:0000256" key="5">
    <source>
        <dbReference type="ARBA" id="ARBA00012964"/>
    </source>
</evidence>
<evidence type="ECO:0000256" key="2">
    <source>
        <dbReference type="ARBA" id="ARBA00001936"/>
    </source>
</evidence>